<dbReference type="InterPro" id="IPR028994">
    <property type="entry name" value="Integrin_alpha_N"/>
</dbReference>
<dbReference type="AlphaFoldDB" id="A0AAV5R984"/>
<evidence type="ECO:0000259" key="2">
    <source>
        <dbReference type="Pfam" id="PF00882"/>
    </source>
</evidence>
<reference evidence="3 4" key="1">
    <citation type="journal article" date="2023" name="Elife">
        <title>Identification of key yeast species and microbe-microbe interactions impacting larval growth of Drosophila in the wild.</title>
        <authorList>
            <person name="Mure A."/>
            <person name="Sugiura Y."/>
            <person name="Maeda R."/>
            <person name="Honda K."/>
            <person name="Sakurai N."/>
            <person name="Takahashi Y."/>
            <person name="Watada M."/>
            <person name="Katoh T."/>
            <person name="Gotoh A."/>
            <person name="Gotoh Y."/>
            <person name="Taniguchi I."/>
            <person name="Nakamura K."/>
            <person name="Hayashi T."/>
            <person name="Katayama T."/>
            <person name="Uemura T."/>
            <person name="Hattori Y."/>
        </authorList>
    </citation>
    <scope>NUCLEOTIDE SEQUENCE [LARGE SCALE GENOMIC DNA]</scope>
    <source>
        <strain evidence="3 4">PK-24</strain>
    </source>
</reference>
<protein>
    <recommendedName>
        <fullName evidence="2">Phospholipase C/D domain-containing protein</fullName>
    </recommendedName>
</protein>
<feature type="signal peptide" evidence="1">
    <location>
        <begin position="1"/>
        <end position="15"/>
    </location>
</feature>
<dbReference type="EMBL" id="BTGB01000005">
    <property type="protein sequence ID" value="GMM47353.1"/>
    <property type="molecule type" value="Genomic_DNA"/>
</dbReference>
<evidence type="ECO:0000313" key="4">
    <source>
        <dbReference type="Proteomes" id="UP001378960"/>
    </source>
</evidence>
<evidence type="ECO:0000256" key="1">
    <source>
        <dbReference type="SAM" id="SignalP"/>
    </source>
</evidence>
<dbReference type="GO" id="GO:0031012">
    <property type="term" value="C:extracellular matrix"/>
    <property type="evidence" value="ECO:0007669"/>
    <property type="project" value="TreeGrafter"/>
</dbReference>
<feature type="chain" id="PRO_5043686129" description="Phospholipase C/D domain-containing protein" evidence="1">
    <location>
        <begin position="16"/>
        <end position="790"/>
    </location>
</feature>
<gene>
    <name evidence="3" type="ORF">DAPK24_039280</name>
</gene>
<dbReference type="PANTHER" id="PTHR23221:SF7">
    <property type="entry name" value="PHOSPHATIDYLINOSITOL-GLYCAN-SPECIFIC PHOSPHOLIPASE D"/>
    <property type="match status" value="1"/>
</dbReference>
<dbReference type="InterPro" id="IPR029002">
    <property type="entry name" value="PLPC/GPLD1"/>
</dbReference>
<dbReference type="PANTHER" id="PTHR23221">
    <property type="entry name" value="GLYCOSYLPHOSPHATIDYLINOSITOL PHOSPHOLIPASE D"/>
    <property type="match status" value="1"/>
</dbReference>
<dbReference type="Pfam" id="PF00882">
    <property type="entry name" value="Zn_dep_PLPC"/>
    <property type="match status" value="1"/>
</dbReference>
<proteinExistence type="predicted"/>
<dbReference type="GO" id="GO:0004621">
    <property type="term" value="F:glycosylphosphatidylinositol phospholipase D activity"/>
    <property type="evidence" value="ECO:0007669"/>
    <property type="project" value="TreeGrafter"/>
</dbReference>
<sequence>MILLCLLLLIIHINAAGIAVHLNIASRIKNQLPNSINSNLNVYYSGAFHPDAFYNCIGDLSLAAETAHWPPFLKASIDYYNDEYISKGLTNNELKSFIYGIFTHQLTDISWHSLNSKQGLLELLTNVEFNGNNKLAHNYLDTIGDFITLHRLFENISIDYRNNLLDILHNDWQYPIDDIVNIYNLLNFNKIDKFNLKFCMDRGHSALRGEILTVLTEKNLKNRLNINLIESPLTVSILNNYFYGGIDEISHTLSNCLNELDNWFDMNDEIGNPWDICKPLFKEHSINDLENIKEIDKIDKIDNLKIKEKSILIDFSSSSGDIYLSAGIENSKFGTFFSIGNYLDELTLAVSAPFEEIEGSIYLIPLSEILSNQNTAIKQSNSLQIKSSTNITSTLSSNIHKFPNRFGDKMFTWSWNGYEYLIVSEPGTSQFKVFSSGNLIAILKSDQTTSILGTNGKKQWNLLSEELYDLNNDGYPDIIIGSIYSDNLGPQSGTVMVLDGKKFWNKLNKYSFMNSFMDGFKIIQIESIILETFQIPNQLIQQNHYEHFGSSYSQSDNLIFIGINSIGSITVFNKKTYKFIGILNHDNDNLLLKDKFYNIERKNSKETGLYAYNSNTILTGKINDKEWLLIGSPGFSYNKIYHLSGIAFLYIIEPNNNIKLIKKIIPFNLNEKNDKSEFINSMFASNLKKITNSLILISSNGYDDGKGSLSLLNLNEILLDESNWDKGVIDAKIIVKGDKDIGFTDFGSTCIQSFNFNDKIFLAISLSDYFHDSFGKNNSFRSGAVLLKSI</sequence>
<dbReference type="SUPFAM" id="SSF69318">
    <property type="entry name" value="Integrin alpha N-terminal domain"/>
    <property type="match status" value="1"/>
</dbReference>
<comment type="caution">
    <text evidence="3">The sequence shown here is derived from an EMBL/GenBank/DDBJ whole genome shotgun (WGS) entry which is preliminary data.</text>
</comment>
<keyword evidence="1" id="KW-0732">Signal</keyword>
<accession>A0AAV5R984</accession>
<evidence type="ECO:0000313" key="3">
    <source>
        <dbReference type="EMBL" id="GMM47353.1"/>
    </source>
</evidence>
<name>A0AAV5R984_PICKL</name>
<organism evidence="3 4">
    <name type="scientific">Pichia kluyveri</name>
    <name type="common">Yeast</name>
    <dbReference type="NCBI Taxonomy" id="36015"/>
    <lineage>
        <taxon>Eukaryota</taxon>
        <taxon>Fungi</taxon>
        <taxon>Dikarya</taxon>
        <taxon>Ascomycota</taxon>
        <taxon>Saccharomycotina</taxon>
        <taxon>Pichiomycetes</taxon>
        <taxon>Pichiales</taxon>
        <taxon>Pichiaceae</taxon>
        <taxon>Pichia</taxon>
    </lineage>
</organism>
<keyword evidence="4" id="KW-1185">Reference proteome</keyword>
<dbReference type="Gene3D" id="2.130.10.130">
    <property type="entry name" value="Integrin alpha, N-terminal"/>
    <property type="match status" value="1"/>
</dbReference>
<dbReference type="Proteomes" id="UP001378960">
    <property type="component" value="Unassembled WGS sequence"/>
</dbReference>
<feature type="domain" description="Phospholipase C/D" evidence="2">
    <location>
        <begin position="20"/>
        <end position="208"/>
    </location>
</feature>